<dbReference type="FunFam" id="3.40.50.300:FF:000010">
    <property type="entry name" value="Chaperone clpB 1, putative"/>
    <property type="match status" value="1"/>
</dbReference>
<dbReference type="InterPro" id="IPR003959">
    <property type="entry name" value="ATPase_AAA_core"/>
</dbReference>
<dbReference type="CDD" id="cd00009">
    <property type="entry name" value="AAA"/>
    <property type="match status" value="1"/>
</dbReference>
<dbReference type="GO" id="GO:0005737">
    <property type="term" value="C:cytoplasm"/>
    <property type="evidence" value="ECO:0007669"/>
    <property type="project" value="TreeGrafter"/>
</dbReference>
<dbReference type="SUPFAM" id="SSF81923">
    <property type="entry name" value="Double Clp-N motif"/>
    <property type="match status" value="1"/>
</dbReference>
<sequence>MEYNKLTERAQAVILEAENESEKFKHGYVGTEHILLGILKEDGYSAKLLKKYGVNSENIRNMIQRYLGYGDIKKTDDNILLTPRTKRLIDESFAAAKRLNHKYVSPEHILLALLNQEEGMAYTILKSLNLNFTIISEELLVFLSGTYEDKASDKNIIDNKKANTPMLDKYGRDLTVLSKEQGLDPVIGRDNETQRLLEILCRRIKNNPCLIGEPGVGKTAVVEGLAQRIVEGNIPEILRNKRVVSLDLTSMIAGAKYRGEFEERLKKTMDEIIKDKDIIIFIDEIHTIIGAGGAEGAIDASNILKPALARGEIQCIGATTIDEYRKYIEKDSALERRFQPVTVGEPSKEETLKILKGLRDKYEAHHRVEITDEALEAAVNLADRYITDRFMPDKAIDLIDEGAAKVRIQSLTAPPDLKDLEEKIENIGKEKEEAIRVQDFERAANLRDKERILKEQLGNMKDSWDTQNSIKTLVVDAEKIASVVSSWTKIPIQKLTESESERLLKLEEILHKRVVGQNEAVKSIARAVRRARVGIKDPNRPIGSFIFLGPTGVGKTELSKALAEAMFGDENNIIRIDMSEYMESHSVSRLIGSPPGYVGHEEGGQLTEAVRRKPYSIVLLDEVEKANPEVFNILLQIMEDGRLTDGKGKIVNFKNTIIIMTSNVGAHQIKKQKSIGFSSVSSKNENETEYEKMKENILGELKQKFRPEFLNRIDDTIVFHKLSDEDLNQIIDLMLASIRKRLEDRDIYLNFEDNSKRFLLNKGIDLDYGARPLRRLIIKEVEDKLSEEILQGNIRIGDRVKVSELENKLIFKRLAESNLELNKN</sequence>
<dbReference type="Gene3D" id="3.40.50.300">
    <property type="entry name" value="P-loop containing nucleotide triphosphate hydrolases"/>
    <property type="match status" value="2"/>
</dbReference>
<evidence type="ECO:0000256" key="2">
    <source>
        <dbReference type="ARBA" id="ARBA00022741"/>
    </source>
</evidence>
<dbReference type="Gene3D" id="4.10.860.10">
    <property type="entry name" value="UVR domain"/>
    <property type="match status" value="1"/>
</dbReference>
<keyword evidence="9" id="KW-0378">Hydrolase</keyword>
<dbReference type="PRINTS" id="PR00300">
    <property type="entry name" value="CLPPROTEASEA"/>
</dbReference>
<evidence type="ECO:0000313" key="10">
    <source>
        <dbReference type="EMBL" id="NRV08884.1"/>
    </source>
</evidence>
<dbReference type="Gene3D" id="1.10.1780.10">
    <property type="entry name" value="Clp, N-terminal domain"/>
    <property type="match status" value="1"/>
</dbReference>
<dbReference type="InterPro" id="IPR019489">
    <property type="entry name" value="Clp_ATPase_C"/>
</dbReference>
<dbReference type="KEGG" id="cbei:LF65_00157"/>
<reference evidence="9" key="2">
    <citation type="submission" date="2016-02" db="EMBL/GenBank/DDBJ databases">
        <title>Genome sequence of Clostridium beijerinckii strain 59B.</title>
        <authorList>
            <person name="Little G.T."/>
            <person name="Minton N.P."/>
        </authorList>
    </citation>
    <scope>NUCLEOTIDE SEQUENCE</scope>
    <source>
        <strain evidence="9">NCIMB 14988</strain>
    </source>
</reference>
<keyword evidence="1 5" id="KW-0677">Repeat</keyword>
<dbReference type="SMART" id="SM01086">
    <property type="entry name" value="ClpB_D2-small"/>
    <property type="match status" value="1"/>
</dbReference>
<dbReference type="GO" id="GO:0006508">
    <property type="term" value="P:proteolysis"/>
    <property type="evidence" value="ECO:0007669"/>
    <property type="project" value="UniProtKB-KW"/>
</dbReference>
<dbReference type="PANTHER" id="PTHR11638">
    <property type="entry name" value="ATP-DEPENDENT CLP PROTEASE"/>
    <property type="match status" value="1"/>
</dbReference>
<accession>A0A0B5QFU3</accession>
<dbReference type="InterPro" id="IPR018368">
    <property type="entry name" value="ClpA/B_CS1"/>
</dbReference>
<dbReference type="InterPro" id="IPR003593">
    <property type="entry name" value="AAA+_ATPase"/>
</dbReference>
<dbReference type="InterPro" id="IPR041546">
    <property type="entry name" value="ClpA/ClpB_AAA_lid"/>
</dbReference>
<dbReference type="FunFam" id="3.40.50.300:FF:000025">
    <property type="entry name" value="ATP-dependent Clp protease subunit"/>
    <property type="match status" value="1"/>
</dbReference>
<dbReference type="Pfam" id="PF10431">
    <property type="entry name" value="ClpB_D2-small"/>
    <property type="match status" value="1"/>
</dbReference>
<evidence type="ECO:0000256" key="3">
    <source>
        <dbReference type="ARBA" id="ARBA00022840"/>
    </source>
</evidence>
<dbReference type="PROSITE" id="PS51903">
    <property type="entry name" value="CLP_R"/>
    <property type="match status" value="1"/>
</dbReference>
<dbReference type="Proteomes" id="UP000821656">
    <property type="component" value="Unassembled WGS sequence"/>
</dbReference>
<dbReference type="InterPro" id="IPR001943">
    <property type="entry name" value="UVR_dom"/>
</dbReference>
<dbReference type="Gene3D" id="1.10.8.60">
    <property type="match status" value="2"/>
</dbReference>
<dbReference type="InterPro" id="IPR036628">
    <property type="entry name" value="Clp_N_dom_sf"/>
</dbReference>
<protein>
    <submittedName>
        <fullName evidence="9">ATP-dependent Clp protease ATP-binding subunit ClpC</fullName>
    </submittedName>
</protein>
<dbReference type="PROSITE" id="PS50151">
    <property type="entry name" value="UVR"/>
    <property type="match status" value="1"/>
</dbReference>
<keyword evidence="3 6" id="KW-0067">ATP-binding</keyword>
<evidence type="ECO:0000259" key="8">
    <source>
        <dbReference type="PROSITE" id="PS51903"/>
    </source>
</evidence>
<dbReference type="Proteomes" id="UP000031866">
    <property type="component" value="Chromosome"/>
</dbReference>
<dbReference type="EMBL" id="CP010086">
    <property type="protein sequence ID" value="AJG96837.1"/>
    <property type="molecule type" value="Genomic_DNA"/>
</dbReference>
<reference evidence="11" key="1">
    <citation type="submission" date="2014-12" db="EMBL/GenBank/DDBJ databases">
        <title>Genome sequence of Clostridium beijerinckii strain 59B.</title>
        <authorList>
            <person name="Little G.T."/>
            <person name="Minton N.P."/>
        </authorList>
    </citation>
    <scope>NUCLEOTIDE SEQUENCE [LARGE SCALE GENOMIC DNA]</scope>
    <source>
        <strain evidence="11">59B</strain>
    </source>
</reference>
<dbReference type="GO" id="GO:0034605">
    <property type="term" value="P:cellular response to heat"/>
    <property type="evidence" value="ECO:0007669"/>
    <property type="project" value="TreeGrafter"/>
</dbReference>
<dbReference type="GO" id="GO:0008233">
    <property type="term" value="F:peptidase activity"/>
    <property type="evidence" value="ECO:0007669"/>
    <property type="project" value="UniProtKB-KW"/>
</dbReference>
<evidence type="ECO:0000256" key="6">
    <source>
        <dbReference type="RuleBase" id="RU004432"/>
    </source>
</evidence>
<dbReference type="Pfam" id="PF00004">
    <property type="entry name" value="AAA"/>
    <property type="match status" value="1"/>
</dbReference>
<proteinExistence type="inferred from homology"/>
<dbReference type="GO" id="GO:0016887">
    <property type="term" value="F:ATP hydrolysis activity"/>
    <property type="evidence" value="ECO:0007669"/>
    <property type="project" value="InterPro"/>
</dbReference>
<dbReference type="InterPro" id="IPR004176">
    <property type="entry name" value="Clp_R_N"/>
</dbReference>
<dbReference type="InterPro" id="IPR050130">
    <property type="entry name" value="ClpA_ClpB"/>
</dbReference>
<dbReference type="EMBL" id="JABSXK010000001">
    <property type="protein sequence ID" value="NRV08884.1"/>
    <property type="molecule type" value="Genomic_DNA"/>
</dbReference>
<dbReference type="Pfam" id="PF17871">
    <property type="entry name" value="AAA_lid_9"/>
    <property type="match status" value="1"/>
</dbReference>
<feature type="domain" description="Clp R" evidence="8">
    <location>
        <begin position="3"/>
        <end position="146"/>
    </location>
</feature>
<evidence type="ECO:0000256" key="5">
    <source>
        <dbReference type="PROSITE-ProRule" id="PRU01251"/>
    </source>
</evidence>
<dbReference type="SMART" id="SM00382">
    <property type="entry name" value="AAA"/>
    <property type="match status" value="2"/>
</dbReference>
<dbReference type="RefSeq" id="WP_041893443.1">
    <property type="nucleotide sequence ID" value="NZ_CP010086.2"/>
</dbReference>
<dbReference type="InterPro" id="IPR028299">
    <property type="entry name" value="ClpA/B_CS2"/>
</dbReference>
<evidence type="ECO:0000313" key="9">
    <source>
        <dbReference type="EMBL" id="AJG96837.1"/>
    </source>
</evidence>
<dbReference type="PROSITE" id="PS00870">
    <property type="entry name" value="CLPAB_1"/>
    <property type="match status" value="1"/>
</dbReference>
<dbReference type="PROSITE" id="PS00871">
    <property type="entry name" value="CLPAB_2"/>
    <property type="match status" value="1"/>
</dbReference>
<keyword evidence="4 6" id="KW-0143">Chaperone</keyword>
<keyword evidence="9" id="KW-0645">Protease</keyword>
<evidence type="ECO:0000313" key="11">
    <source>
        <dbReference type="Proteomes" id="UP000031866"/>
    </source>
</evidence>
<evidence type="ECO:0000256" key="1">
    <source>
        <dbReference type="ARBA" id="ARBA00022737"/>
    </source>
</evidence>
<dbReference type="SUPFAM" id="SSF52540">
    <property type="entry name" value="P-loop containing nucleoside triphosphate hydrolases"/>
    <property type="match status" value="2"/>
</dbReference>
<dbReference type="CDD" id="cd19499">
    <property type="entry name" value="RecA-like_ClpB_Hsp104-like"/>
    <property type="match status" value="1"/>
</dbReference>
<reference evidence="10" key="3">
    <citation type="submission" date="2020-05" db="EMBL/GenBank/DDBJ databases">
        <title>Genomic insights into acetone-butanol-ethanol (ABE) fermentation by sequencing solventogenic clostridia strains.</title>
        <authorList>
            <person name="Brown S."/>
        </authorList>
    </citation>
    <scope>NUCLEOTIDE SEQUENCE</scope>
    <source>
        <strain evidence="10">DJ126</strain>
    </source>
</reference>
<organism evidence="9 11">
    <name type="scientific">Clostridium beijerinckii</name>
    <name type="common">Clostridium MP</name>
    <dbReference type="NCBI Taxonomy" id="1520"/>
    <lineage>
        <taxon>Bacteria</taxon>
        <taxon>Bacillati</taxon>
        <taxon>Bacillota</taxon>
        <taxon>Clostridia</taxon>
        <taxon>Eubacteriales</taxon>
        <taxon>Clostridiaceae</taxon>
        <taxon>Clostridium</taxon>
    </lineage>
</organism>
<name>A0A0B5QFU3_CLOBE</name>
<dbReference type="AlphaFoldDB" id="A0A0B5QFU3"/>
<gene>
    <name evidence="10" type="ORF">DFH45_001847</name>
    <name evidence="9" type="ORF">LF65_00157</name>
</gene>
<keyword evidence="2 6" id="KW-0547">Nucleotide-binding</keyword>
<dbReference type="InterPro" id="IPR027417">
    <property type="entry name" value="P-loop_NTPase"/>
</dbReference>
<dbReference type="GO" id="GO:0005524">
    <property type="term" value="F:ATP binding"/>
    <property type="evidence" value="ECO:0007669"/>
    <property type="project" value="UniProtKB-KW"/>
</dbReference>
<feature type="domain" description="UVR" evidence="7">
    <location>
        <begin position="421"/>
        <end position="456"/>
    </location>
</feature>
<dbReference type="Pfam" id="PF02861">
    <property type="entry name" value="Clp_N"/>
    <property type="match status" value="1"/>
</dbReference>
<dbReference type="PANTHER" id="PTHR11638:SF18">
    <property type="entry name" value="HEAT SHOCK PROTEIN 104"/>
    <property type="match status" value="1"/>
</dbReference>
<dbReference type="InterPro" id="IPR001270">
    <property type="entry name" value="ClpA/B"/>
</dbReference>
<comment type="similarity">
    <text evidence="6">Belongs to the ClpA/ClpB family.</text>
</comment>
<evidence type="ECO:0000256" key="4">
    <source>
        <dbReference type="ARBA" id="ARBA00023186"/>
    </source>
</evidence>
<dbReference type="OrthoDB" id="9803641at2"/>
<evidence type="ECO:0000259" key="7">
    <source>
        <dbReference type="PROSITE" id="PS50151"/>
    </source>
</evidence>
<dbReference type="Pfam" id="PF07724">
    <property type="entry name" value="AAA_2"/>
    <property type="match status" value="1"/>
</dbReference>
<dbReference type="STRING" id="1520.LF65_00157"/>